<dbReference type="AlphaFoldDB" id="A0AAE9E6U7"/>
<dbReference type="PANTHER" id="PTHR21504:SF1">
    <property type="entry name" value="IG-LIKE DOMAIN-CONTAINING PROTEIN-RELATED"/>
    <property type="match status" value="1"/>
</dbReference>
<proteinExistence type="predicted"/>
<accession>A0AAE9E6U7</accession>
<feature type="region of interest" description="Disordered" evidence="1">
    <location>
        <begin position="192"/>
        <end position="234"/>
    </location>
</feature>
<feature type="compositionally biased region" description="Basic and acidic residues" evidence="1">
    <location>
        <begin position="211"/>
        <end position="230"/>
    </location>
</feature>
<keyword evidence="3" id="KW-1185">Reference proteome</keyword>
<dbReference type="EMBL" id="CP092620">
    <property type="protein sequence ID" value="UMM14317.1"/>
    <property type="molecule type" value="Genomic_DNA"/>
</dbReference>
<reference evidence="2 3" key="1">
    <citation type="submission" date="2022-04" db="EMBL/GenBank/DDBJ databases">
        <title>Chromosome-level reference genomes for two strains of Caenorhabditis briggsae: an improved platform for comparative genomics.</title>
        <authorList>
            <person name="Stevens L."/>
            <person name="Andersen E."/>
        </authorList>
    </citation>
    <scope>NUCLEOTIDE SEQUENCE [LARGE SCALE GENOMIC DNA]</scope>
    <source>
        <strain evidence="2">VX34</strain>
        <tissue evidence="2">Whole-organism</tissue>
    </source>
</reference>
<evidence type="ECO:0000313" key="3">
    <source>
        <dbReference type="Proteomes" id="UP000829354"/>
    </source>
</evidence>
<feature type="compositionally biased region" description="Acidic residues" evidence="1">
    <location>
        <begin position="268"/>
        <end position="289"/>
    </location>
</feature>
<name>A0AAE9E6U7_CAEBR</name>
<dbReference type="PANTHER" id="PTHR21504">
    <property type="entry name" value="IG-LIKE DOMAIN-CONTAINING PROTEIN-RELATED-RELATED"/>
    <property type="match status" value="1"/>
</dbReference>
<dbReference type="Proteomes" id="UP000829354">
    <property type="component" value="Chromosome I"/>
</dbReference>
<sequence length="295" mass="33330">MTLSASSTFIPRFCASLQKDILFVRTKCGTYSKFSFDQSTNRFLTVTCTDCYVVPKETDLFPLYAAWSNRLERYVIFAKNALNGQVEQYVYEKDYEGFQQVHQPELVFDSSRTLQTTNDFFTVGGTEKEGVTAIKRNSNGHFRKEQLNWGTKKFEVIPPVPVKMLEIKEAKKEETIPITVQLPVEKIKEMLRNSNKEKGNRSKITLRKRKTDSDGLTKGGKKETKEKPADPMRVVPVQLGAIGNRPKLSNKDIIEIRRLAALMGNPTEPDDGDGSSSDDADYTDSDDNLVVESSC</sequence>
<dbReference type="InterPro" id="IPR039908">
    <property type="entry name" value="Sepa-1"/>
</dbReference>
<gene>
    <name evidence="2" type="ORF">L5515_002167</name>
</gene>
<feature type="region of interest" description="Disordered" evidence="1">
    <location>
        <begin position="263"/>
        <end position="295"/>
    </location>
</feature>
<evidence type="ECO:0000313" key="2">
    <source>
        <dbReference type="EMBL" id="UMM14317.1"/>
    </source>
</evidence>
<protein>
    <submittedName>
        <fullName evidence="2">Uncharacterized protein</fullName>
    </submittedName>
</protein>
<evidence type="ECO:0000256" key="1">
    <source>
        <dbReference type="SAM" id="MobiDB-lite"/>
    </source>
</evidence>
<dbReference type="GO" id="GO:0006914">
    <property type="term" value="P:autophagy"/>
    <property type="evidence" value="ECO:0007669"/>
    <property type="project" value="InterPro"/>
</dbReference>
<organism evidence="2 3">
    <name type="scientific">Caenorhabditis briggsae</name>
    <dbReference type="NCBI Taxonomy" id="6238"/>
    <lineage>
        <taxon>Eukaryota</taxon>
        <taxon>Metazoa</taxon>
        <taxon>Ecdysozoa</taxon>
        <taxon>Nematoda</taxon>
        <taxon>Chromadorea</taxon>
        <taxon>Rhabditida</taxon>
        <taxon>Rhabditina</taxon>
        <taxon>Rhabditomorpha</taxon>
        <taxon>Rhabditoidea</taxon>
        <taxon>Rhabditidae</taxon>
        <taxon>Peloderinae</taxon>
        <taxon>Caenorhabditis</taxon>
    </lineage>
</organism>